<sequence length="418" mass="45346">MNYDMLVKDIGQLILPESSHVPLKGERMKGLSIKEQAAFAVSEGKIAWIGSNKDAGTLNAELIISADNKVVSPGLVDPHTHLVFGGSREGELELKQQGMPYLEILEKGGGILSTVAATKQSTEEELVKKAAHHLETSIAHGVTTLEAKSGYGLDKETELKQLRVVKILASTYPIRLVSTFLGPHAVPPEYKESVSAFIEEMISLLNVIKEEELAEFVDIFCETGVFSIEQSRIFLEAAKEKGYGLKMHADEIYSLGGTELAVSLGAVSVDHLVAATDIGIEKLASSNTVAVLLPGTTFYLGKNTYAKARKIIDTGGAVALATDFNPGSSVTENLQVIMSLAALKLQMTAEEIWNAVTVNAAHAIGKSEEAGTLELGRKADFVIWDIPTYQYLPYHYGINHAYSVYVKGKKIWEQARII</sequence>
<dbReference type="GO" id="GO:0019556">
    <property type="term" value="P:L-histidine catabolic process to glutamate and formamide"/>
    <property type="evidence" value="ECO:0007669"/>
    <property type="project" value="UniProtKB-UniRule"/>
</dbReference>
<feature type="binding site" evidence="7">
    <location>
        <position position="88"/>
    </location>
    <ligand>
        <name>4-imidazolone-5-propanoate</name>
        <dbReference type="ChEBI" id="CHEBI:77893"/>
    </ligand>
</feature>
<dbReference type="Proteomes" id="UP000595254">
    <property type="component" value="Chromosome"/>
</dbReference>
<comment type="similarity">
    <text evidence="7">Belongs to the metallo-dependent hydrolases superfamily. HutI family.</text>
</comment>
<evidence type="ECO:0000313" key="9">
    <source>
        <dbReference type="EMBL" id="QQT01006.1"/>
    </source>
</evidence>
<evidence type="ECO:0000256" key="3">
    <source>
        <dbReference type="ARBA" id="ARBA00022801"/>
    </source>
</evidence>
<dbReference type="InterPro" id="IPR011059">
    <property type="entry name" value="Metal-dep_hydrolase_composite"/>
</dbReference>
<evidence type="ECO:0000256" key="4">
    <source>
        <dbReference type="ARBA" id="ARBA00022808"/>
    </source>
</evidence>
<feature type="binding site" evidence="7">
    <location>
        <position position="81"/>
    </location>
    <ligand>
        <name>Fe(3+)</name>
        <dbReference type="ChEBI" id="CHEBI:29034"/>
    </ligand>
</feature>
<keyword evidence="3 7" id="KW-0378">Hydrolase</keyword>
<evidence type="ECO:0000259" key="8">
    <source>
        <dbReference type="Pfam" id="PF01979"/>
    </source>
</evidence>
<accession>A0A974NNK3</accession>
<dbReference type="RefSeq" id="WP_040374115.1">
    <property type="nucleotide sequence ID" value="NZ_CP068053.1"/>
</dbReference>
<keyword evidence="7" id="KW-0963">Cytoplasm</keyword>
<dbReference type="GO" id="GO:0008270">
    <property type="term" value="F:zinc ion binding"/>
    <property type="evidence" value="ECO:0007669"/>
    <property type="project" value="UniProtKB-UniRule"/>
</dbReference>
<dbReference type="GO" id="GO:0050480">
    <property type="term" value="F:imidazolonepropionase activity"/>
    <property type="evidence" value="ECO:0007669"/>
    <property type="project" value="UniProtKB-UniRule"/>
</dbReference>
<dbReference type="PANTHER" id="PTHR42752:SF1">
    <property type="entry name" value="IMIDAZOLONEPROPIONASE-RELATED"/>
    <property type="match status" value="1"/>
</dbReference>
<organism evidence="9 10">
    <name type="scientific">Peribacillus psychrosaccharolyticus</name>
    <name type="common">Bacillus psychrosaccharolyticus</name>
    <dbReference type="NCBI Taxonomy" id="1407"/>
    <lineage>
        <taxon>Bacteria</taxon>
        <taxon>Bacillati</taxon>
        <taxon>Bacillota</taxon>
        <taxon>Bacilli</taxon>
        <taxon>Bacillales</taxon>
        <taxon>Bacillaceae</taxon>
        <taxon>Peribacillus</taxon>
    </lineage>
</organism>
<dbReference type="KEGG" id="ppsr:I6J18_03620"/>
<dbReference type="GO" id="GO:0005737">
    <property type="term" value="C:cytoplasm"/>
    <property type="evidence" value="ECO:0007669"/>
    <property type="project" value="UniProtKB-SubCell"/>
</dbReference>
<dbReference type="InterPro" id="IPR032466">
    <property type="entry name" value="Metal_Hydrolase"/>
</dbReference>
<feature type="binding site" evidence="7">
    <location>
        <position position="325"/>
    </location>
    <ligand>
        <name>N-formimidoyl-L-glutamate</name>
        <dbReference type="ChEBI" id="CHEBI:58928"/>
    </ligand>
</feature>
<dbReference type="AlphaFoldDB" id="A0A974NNK3"/>
<feature type="binding site" evidence="7">
    <location>
        <position position="248"/>
    </location>
    <ligand>
        <name>Fe(3+)</name>
        <dbReference type="ChEBI" id="CHEBI:29034"/>
    </ligand>
</feature>
<comment type="subcellular location">
    <subcellularLocation>
        <location evidence="7">Cytoplasm</location>
    </subcellularLocation>
</comment>
<evidence type="ECO:0000256" key="6">
    <source>
        <dbReference type="ARBA" id="ARBA00023004"/>
    </source>
</evidence>
<comment type="pathway">
    <text evidence="7">Amino-acid degradation; L-histidine degradation into L-glutamate; N-formimidoyl-L-glutamate from L-histidine: step 3/3.</text>
</comment>
<reference evidence="9 10" key="1">
    <citation type="submission" date="2021-01" db="EMBL/GenBank/DDBJ databases">
        <title>FDA dAtabase for Regulatory Grade micrObial Sequences (FDA-ARGOS): Supporting development and validation of Infectious Disease Dx tests.</title>
        <authorList>
            <person name="Nelson B."/>
            <person name="Plummer A."/>
            <person name="Tallon L."/>
            <person name="Sadzewicz L."/>
            <person name="Zhao X."/>
            <person name="Boylan J."/>
            <person name="Ott S."/>
            <person name="Bowen H."/>
            <person name="Vavikolanu K."/>
            <person name="Mehta A."/>
            <person name="Aluvathingal J."/>
            <person name="Nadendla S."/>
            <person name="Myers T."/>
            <person name="Yan Y."/>
            <person name="Sichtig H."/>
        </authorList>
    </citation>
    <scope>NUCLEOTIDE SEQUENCE [LARGE SCALE GENOMIC DNA]</scope>
    <source>
        <strain evidence="9 10">FDAARGOS_1161</strain>
    </source>
</reference>
<feature type="binding site" evidence="7">
    <location>
        <position position="151"/>
    </location>
    <ligand>
        <name>4-imidazolone-5-propanoate</name>
        <dbReference type="ChEBI" id="CHEBI:77893"/>
    </ligand>
</feature>
<feature type="binding site" evidence="7">
    <location>
        <position position="81"/>
    </location>
    <ligand>
        <name>Zn(2+)</name>
        <dbReference type="ChEBI" id="CHEBI:29105"/>
    </ligand>
</feature>
<feature type="binding site" evidence="7">
    <location>
        <position position="79"/>
    </location>
    <ligand>
        <name>Fe(3+)</name>
        <dbReference type="ChEBI" id="CHEBI:29034"/>
    </ligand>
</feature>
<dbReference type="FunFam" id="3.20.20.140:FF:000007">
    <property type="entry name" value="Imidazolonepropionase"/>
    <property type="match status" value="1"/>
</dbReference>
<evidence type="ECO:0000256" key="7">
    <source>
        <dbReference type="HAMAP-Rule" id="MF_00372"/>
    </source>
</evidence>
<feature type="domain" description="Amidohydrolase-related" evidence="8">
    <location>
        <begin position="70"/>
        <end position="408"/>
    </location>
</feature>
<feature type="binding site" evidence="7">
    <location>
        <position position="151"/>
    </location>
    <ligand>
        <name>N-formimidoyl-L-glutamate</name>
        <dbReference type="ChEBI" id="CHEBI:58928"/>
    </ligand>
</feature>
<dbReference type="GO" id="GO:0005506">
    <property type="term" value="F:iron ion binding"/>
    <property type="evidence" value="ECO:0007669"/>
    <property type="project" value="UniProtKB-UniRule"/>
</dbReference>
<comment type="function">
    <text evidence="7">Catalyzes the hydrolytic cleavage of the carbon-nitrogen bond in imidazolone-5-propanoate to yield N-formimidoyl-L-glutamate. It is the third step in the universal histidine degradation pathway.</text>
</comment>
<dbReference type="InterPro" id="IPR005920">
    <property type="entry name" value="HutI"/>
</dbReference>
<evidence type="ECO:0000256" key="1">
    <source>
        <dbReference type="ARBA" id="ARBA00012864"/>
    </source>
</evidence>
<evidence type="ECO:0000313" key="10">
    <source>
        <dbReference type="Proteomes" id="UP000595254"/>
    </source>
</evidence>
<dbReference type="NCBIfam" id="TIGR01224">
    <property type="entry name" value="hutI"/>
    <property type="match status" value="1"/>
</dbReference>
<evidence type="ECO:0000256" key="5">
    <source>
        <dbReference type="ARBA" id="ARBA00022833"/>
    </source>
</evidence>
<keyword evidence="4 7" id="KW-0369">Histidine metabolism</keyword>
<feature type="binding site" evidence="7">
    <location>
        <position position="251"/>
    </location>
    <ligand>
        <name>4-imidazolone-5-propanoate</name>
        <dbReference type="ChEBI" id="CHEBI:77893"/>
    </ligand>
</feature>
<dbReference type="PANTHER" id="PTHR42752">
    <property type="entry name" value="IMIDAZOLONEPROPIONASE"/>
    <property type="match status" value="1"/>
</dbReference>
<name>A0A974NNK3_PERPY</name>
<comment type="catalytic activity">
    <reaction evidence="7">
        <text>4-imidazolone-5-propanoate + H2O = N-formimidoyl-L-glutamate</text>
        <dbReference type="Rhea" id="RHEA:23660"/>
        <dbReference type="ChEBI" id="CHEBI:15377"/>
        <dbReference type="ChEBI" id="CHEBI:58928"/>
        <dbReference type="ChEBI" id="CHEBI:77893"/>
        <dbReference type="EC" id="3.5.2.7"/>
    </reaction>
</comment>
<feature type="binding site" evidence="7">
    <location>
        <position position="248"/>
    </location>
    <ligand>
        <name>Zn(2+)</name>
        <dbReference type="ChEBI" id="CHEBI:29105"/>
    </ligand>
</feature>
<keyword evidence="5 7" id="KW-0862">Zinc</keyword>
<keyword evidence="10" id="KW-1185">Reference proteome</keyword>
<dbReference type="HAMAP" id="MF_00372">
    <property type="entry name" value="HutI"/>
    <property type="match status" value="1"/>
</dbReference>
<feature type="binding site" evidence="7">
    <location>
        <position position="323"/>
    </location>
    <ligand>
        <name>Fe(3+)</name>
        <dbReference type="ChEBI" id="CHEBI:29034"/>
    </ligand>
</feature>
<feature type="binding site" evidence="7">
    <location>
        <position position="79"/>
    </location>
    <ligand>
        <name>Zn(2+)</name>
        <dbReference type="ChEBI" id="CHEBI:29105"/>
    </ligand>
</feature>
<dbReference type="EC" id="3.5.2.7" evidence="1 7"/>
<dbReference type="InterPro" id="IPR006680">
    <property type="entry name" value="Amidohydro-rel"/>
</dbReference>
<keyword evidence="6 7" id="KW-0408">Iron</keyword>
<dbReference type="SUPFAM" id="SSF51556">
    <property type="entry name" value="Metallo-dependent hydrolases"/>
    <property type="match status" value="1"/>
</dbReference>
<proteinExistence type="inferred from homology"/>
<dbReference type="CDD" id="cd01296">
    <property type="entry name" value="Imidazolone-5PH"/>
    <property type="match status" value="1"/>
</dbReference>
<feature type="binding site" evidence="7">
    <location>
        <position position="327"/>
    </location>
    <ligand>
        <name>N-formimidoyl-L-glutamate</name>
        <dbReference type="ChEBI" id="CHEBI:58928"/>
    </ligand>
</feature>
<keyword evidence="2 7" id="KW-0479">Metal-binding</keyword>
<feature type="binding site" evidence="7">
    <location>
        <position position="323"/>
    </location>
    <ligand>
        <name>Zn(2+)</name>
        <dbReference type="ChEBI" id="CHEBI:29105"/>
    </ligand>
</feature>
<feature type="binding site" evidence="7">
    <location>
        <position position="184"/>
    </location>
    <ligand>
        <name>4-imidazolone-5-propanoate</name>
        <dbReference type="ChEBI" id="CHEBI:77893"/>
    </ligand>
</feature>
<feature type="binding site" evidence="7">
    <location>
        <position position="328"/>
    </location>
    <ligand>
        <name>4-imidazolone-5-propanoate</name>
        <dbReference type="ChEBI" id="CHEBI:77893"/>
    </ligand>
</feature>
<gene>
    <name evidence="7" type="primary">hutI</name>
    <name evidence="9" type="ORF">I6J18_03620</name>
</gene>
<dbReference type="EMBL" id="CP068053">
    <property type="protein sequence ID" value="QQT01006.1"/>
    <property type="molecule type" value="Genomic_DNA"/>
</dbReference>
<dbReference type="Pfam" id="PF01979">
    <property type="entry name" value="Amidohydro_1"/>
    <property type="match status" value="1"/>
</dbReference>
<dbReference type="Gene3D" id="2.30.40.10">
    <property type="entry name" value="Urease, subunit C, domain 1"/>
    <property type="match status" value="1"/>
</dbReference>
<comment type="cofactor">
    <cofactor evidence="7">
        <name>Zn(2+)</name>
        <dbReference type="ChEBI" id="CHEBI:29105"/>
    </cofactor>
    <cofactor evidence="7">
        <name>Fe(3+)</name>
        <dbReference type="ChEBI" id="CHEBI:29034"/>
    </cofactor>
    <text evidence="7">Binds 1 zinc or iron ion per subunit.</text>
</comment>
<dbReference type="Gene3D" id="3.20.20.140">
    <property type="entry name" value="Metal-dependent hydrolases"/>
    <property type="match status" value="1"/>
</dbReference>
<dbReference type="SUPFAM" id="SSF51338">
    <property type="entry name" value="Composite domain of metallo-dependent hydrolases"/>
    <property type="match status" value="1"/>
</dbReference>
<evidence type="ECO:0000256" key="2">
    <source>
        <dbReference type="ARBA" id="ARBA00022723"/>
    </source>
</evidence>
<protein>
    <recommendedName>
        <fullName evidence="1 7">Imidazolonepropionase</fullName>
        <ecNumber evidence="1 7">3.5.2.7</ecNumber>
    </recommendedName>
    <alternativeName>
        <fullName evidence="7">Imidazolone-5-propionate hydrolase</fullName>
    </alternativeName>
</protein>